<gene>
    <name evidence="23" type="ORF">LSH36_246g01041</name>
</gene>
<keyword evidence="13 20" id="KW-0472">Membrane</keyword>
<dbReference type="Gene3D" id="1.20.5.110">
    <property type="match status" value="1"/>
</dbReference>
<dbReference type="GO" id="GO:0005484">
    <property type="term" value="F:SNAP receptor activity"/>
    <property type="evidence" value="ECO:0007669"/>
    <property type="project" value="InterPro"/>
</dbReference>
<dbReference type="AlphaFoldDB" id="A0AAD9JND8"/>
<dbReference type="InterPro" id="IPR044565">
    <property type="entry name" value="Sec22"/>
</dbReference>
<organism evidence="23 24">
    <name type="scientific">Paralvinella palmiformis</name>
    <dbReference type="NCBI Taxonomy" id="53620"/>
    <lineage>
        <taxon>Eukaryota</taxon>
        <taxon>Metazoa</taxon>
        <taxon>Spiralia</taxon>
        <taxon>Lophotrochozoa</taxon>
        <taxon>Annelida</taxon>
        <taxon>Polychaeta</taxon>
        <taxon>Sedentaria</taxon>
        <taxon>Canalipalpata</taxon>
        <taxon>Terebellida</taxon>
        <taxon>Terebelliformia</taxon>
        <taxon>Alvinellidae</taxon>
        <taxon>Paralvinella</taxon>
    </lineage>
</organism>
<evidence type="ECO:0000313" key="24">
    <source>
        <dbReference type="Proteomes" id="UP001208570"/>
    </source>
</evidence>
<evidence type="ECO:0000256" key="3">
    <source>
        <dbReference type="ARBA" id="ARBA00004223"/>
    </source>
</evidence>
<protein>
    <recommendedName>
        <fullName evidence="17">Vesicle-trafficking protein SEC22b</fullName>
    </recommendedName>
    <alternativeName>
        <fullName evidence="18">SEC22 vesicle-trafficking protein homolog B</fullName>
    </alternativeName>
</protein>
<evidence type="ECO:0000256" key="2">
    <source>
        <dbReference type="ARBA" id="ARBA00004198"/>
    </source>
</evidence>
<sequence length="215" mass="24831">MVLMTMVARIADGLPLTASMQEDEQSGRSLLEYQNQAKQLFRRMNASSPTKGTLETGPFLFHYLIERGVCYLILVEKTFSKRLAFNYLEDVQAEFHAQYGSRVDTVSRPYSFIEFDTYIQKAKKNYMDSRARRNLTNINSELQDVHKIMIQNVEDVLQRGEALSALDDKASHLASMSQKYKKDAHYLNVKSTYVKIAAIIVIIVLILLFVRYWIL</sequence>
<dbReference type="PROSITE" id="PS50892">
    <property type="entry name" value="V_SNARE"/>
    <property type="match status" value="1"/>
</dbReference>
<dbReference type="GO" id="GO:0006890">
    <property type="term" value="P:retrograde vesicle-mediated transport, Golgi to endoplasmic reticulum"/>
    <property type="evidence" value="ECO:0007669"/>
    <property type="project" value="InterPro"/>
</dbReference>
<dbReference type="SMART" id="SM01270">
    <property type="entry name" value="Longin"/>
    <property type="match status" value="1"/>
</dbReference>
<feature type="transmembrane region" description="Helical" evidence="20">
    <location>
        <begin position="192"/>
        <end position="214"/>
    </location>
</feature>
<feature type="domain" description="V-SNARE coiled-coil homology" evidence="22">
    <location>
        <begin position="134"/>
        <end position="194"/>
    </location>
</feature>
<evidence type="ECO:0000313" key="23">
    <source>
        <dbReference type="EMBL" id="KAK2155190.1"/>
    </source>
</evidence>
<evidence type="ECO:0000259" key="22">
    <source>
        <dbReference type="PROSITE" id="PS50892"/>
    </source>
</evidence>
<evidence type="ECO:0000256" key="8">
    <source>
        <dbReference type="ARBA" id="ARBA00022892"/>
    </source>
</evidence>
<evidence type="ECO:0000256" key="20">
    <source>
        <dbReference type="SAM" id="Phobius"/>
    </source>
</evidence>
<keyword evidence="6 20" id="KW-0812">Transmembrane</keyword>
<dbReference type="GO" id="GO:0005789">
    <property type="term" value="C:endoplasmic reticulum membrane"/>
    <property type="evidence" value="ECO:0007669"/>
    <property type="project" value="UniProtKB-SubCell"/>
</dbReference>
<comment type="subcellular location">
    <subcellularLocation>
        <location evidence="1">Endoplasmic reticulum membrane</location>
        <topology evidence="1">Single-pass type IV membrane protein</topology>
    </subcellularLocation>
    <subcellularLocation>
        <location evidence="15">Endoplasmic reticulum-Golgi intermediate compartment membrane</location>
    </subcellularLocation>
    <subcellularLocation>
        <location evidence="16">Golgi apparatus</location>
        <location evidence="16">cis-Golgi network membrane</location>
    </subcellularLocation>
    <subcellularLocation>
        <location evidence="2">Golgi apparatus</location>
        <location evidence="2">trans-Golgi network membrane</location>
    </subcellularLocation>
    <subcellularLocation>
        <location evidence="3">Melanosome</location>
    </subcellularLocation>
</comment>
<evidence type="ECO:0000256" key="17">
    <source>
        <dbReference type="ARBA" id="ARBA00024248"/>
    </source>
</evidence>
<dbReference type="CDD" id="cd15866">
    <property type="entry name" value="R-SNARE_SEC22"/>
    <property type="match status" value="1"/>
</dbReference>
<evidence type="ECO:0000256" key="16">
    <source>
        <dbReference type="ARBA" id="ARBA00024188"/>
    </source>
</evidence>
<dbReference type="PRINTS" id="PR00219">
    <property type="entry name" value="SYNAPTOBREVN"/>
</dbReference>
<keyword evidence="11" id="KW-0333">Golgi apparatus</keyword>
<keyword evidence="9" id="KW-0653">Protein transport</keyword>
<feature type="domain" description="Longin" evidence="21">
    <location>
        <begin position="6"/>
        <end position="119"/>
    </location>
</feature>
<dbReference type="InterPro" id="IPR010908">
    <property type="entry name" value="Longin_dom"/>
</dbReference>
<dbReference type="InterPro" id="IPR011012">
    <property type="entry name" value="Longin-like_dom_sf"/>
</dbReference>
<evidence type="ECO:0000256" key="9">
    <source>
        <dbReference type="ARBA" id="ARBA00022927"/>
    </source>
</evidence>
<evidence type="ECO:0000256" key="1">
    <source>
        <dbReference type="ARBA" id="ARBA00004163"/>
    </source>
</evidence>
<evidence type="ECO:0000256" key="13">
    <source>
        <dbReference type="ARBA" id="ARBA00023136"/>
    </source>
</evidence>
<dbReference type="Proteomes" id="UP001208570">
    <property type="component" value="Unassembled WGS sequence"/>
</dbReference>
<evidence type="ECO:0000256" key="10">
    <source>
        <dbReference type="ARBA" id="ARBA00022989"/>
    </source>
</evidence>
<keyword evidence="12 19" id="KW-0175">Coiled coil</keyword>
<dbReference type="InterPro" id="IPR042855">
    <property type="entry name" value="V_SNARE_CC"/>
</dbReference>
<dbReference type="Pfam" id="PF13774">
    <property type="entry name" value="Longin"/>
    <property type="match status" value="1"/>
</dbReference>
<comment type="caution">
    <text evidence="23">The sequence shown here is derived from an EMBL/GenBank/DDBJ whole genome shotgun (WGS) entry which is preliminary data.</text>
</comment>
<evidence type="ECO:0000256" key="11">
    <source>
        <dbReference type="ARBA" id="ARBA00023034"/>
    </source>
</evidence>
<comment type="similarity">
    <text evidence="4">Belongs to the synaptobrevin family.</text>
</comment>
<keyword evidence="8" id="KW-0931">ER-Golgi transport</keyword>
<evidence type="ECO:0000256" key="6">
    <source>
        <dbReference type="ARBA" id="ARBA00022692"/>
    </source>
</evidence>
<evidence type="ECO:0000256" key="12">
    <source>
        <dbReference type="ARBA" id="ARBA00023054"/>
    </source>
</evidence>
<keyword evidence="5" id="KW-0813">Transport</keyword>
<keyword evidence="10 20" id="KW-1133">Transmembrane helix</keyword>
<dbReference type="PANTHER" id="PTHR45837">
    <property type="entry name" value="VESICLE-TRAFFICKING PROTEIN SEC22B"/>
    <property type="match status" value="1"/>
</dbReference>
<dbReference type="PROSITE" id="PS50859">
    <property type="entry name" value="LONGIN"/>
    <property type="match status" value="1"/>
</dbReference>
<evidence type="ECO:0000256" key="7">
    <source>
        <dbReference type="ARBA" id="ARBA00022824"/>
    </source>
</evidence>
<dbReference type="Pfam" id="PF00957">
    <property type="entry name" value="Synaptobrevin"/>
    <property type="match status" value="1"/>
</dbReference>
<dbReference type="GO" id="GO:0015031">
    <property type="term" value="P:protein transport"/>
    <property type="evidence" value="ECO:0007669"/>
    <property type="project" value="UniProtKB-KW"/>
</dbReference>
<evidence type="ECO:0000256" key="15">
    <source>
        <dbReference type="ARBA" id="ARBA00024187"/>
    </source>
</evidence>
<evidence type="ECO:0000256" key="14">
    <source>
        <dbReference type="ARBA" id="ARBA00024173"/>
    </source>
</evidence>
<comment type="function">
    <text evidence="14">SNARE involved in targeting and fusion of ER-derived transport vesicles with the Golgi complex as well as Golgi-derived retrograde transport vesicles with the ER.</text>
</comment>
<reference evidence="23" key="1">
    <citation type="journal article" date="2023" name="Mol. Biol. Evol.">
        <title>Third-Generation Sequencing Reveals the Adaptive Role of the Epigenome in Three Deep-Sea Polychaetes.</title>
        <authorList>
            <person name="Perez M."/>
            <person name="Aroh O."/>
            <person name="Sun Y."/>
            <person name="Lan Y."/>
            <person name="Juniper S.K."/>
            <person name="Young C.R."/>
            <person name="Angers B."/>
            <person name="Qian P.Y."/>
        </authorList>
    </citation>
    <scope>NUCLEOTIDE SEQUENCE</scope>
    <source>
        <strain evidence="23">P08H-3</strain>
    </source>
</reference>
<evidence type="ECO:0000256" key="5">
    <source>
        <dbReference type="ARBA" id="ARBA00022448"/>
    </source>
</evidence>
<dbReference type="SUPFAM" id="SSF64356">
    <property type="entry name" value="SNARE-like"/>
    <property type="match status" value="1"/>
</dbReference>
<dbReference type="EMBL" id="JAODUP010000246">
    <property type="protein sequence ID" value="KAK2155190.1"/>
    <property type="molecule type" value="Genomic_DNA"/>
</dbReference>
<evidence type="ECO:0000256" key="4">
    <source>
        <dbReference type="ARBA" id="ARBA00008025"/>
    </source>
</evidence>
<dbReference type="SUPFAM" id="SSF58038">
    <property type="entry name" value="SNARE fusion complex"/>
    <property type="match status" value="1"/>
</dbReference>
<keyword evidence="24" id="KW-1185">Reference proteome</keyword>
<name>A0AAD9JND8_9ANNE</name>
<accession>A0AAD9JND8</accession>
<dbReference type="CDD" id="cd14824">
    <property type="entry name" value="Longin"/>
    <property type="match status" value="1"/>
</dbReference>
<dbReference type="InterPro" id="IPR001388">
    <property type="entry name" value="Synaptobrevin-like"/>
</dbReference>
<dbReference type="Gene3D" id="3.30.450.50">
    <property type="entry name" value="Longin domain"/>
    <property type="match status" value="1"/>
</dbReference>
<dbReference type="GO" id="GO:0006888">
    <property type="term" value="P:endoplasmic reticulum to Golgi vesicle-mediated transport"/>
    <property type="evidence" value="ECO:0007669"/>
    <property type="project" value="InterPro"/>
</dbReference>
<dbReference type="FunFam" id="3.30.450.50:FF:000004">
    <property type="entry name" value="vesicle-trafficking protein SEC22b"/>
    <property type="match status" value="1"/>
</dbReference>
<evidence type="ECO:0000256" key="19">
    <source>
        <dbReference type="PROSITE-ProRule" id="PRU00290"/>
    </source>
</evidence>
<evidence type="ECO:0000259" key="21">
    <source>
        <dbReference type="PROSITE" id="PS50859"/>
    </source>
</evidence>
<keyword evidence="7" id="KW-0256">Endoplasmic reticulum</keyword>
<dbReference type="GO" id="GO:0005794">
    <property type="term" value="C:Golgi apparatus"/>
    <property type="evidence" value="ECO:0007669"/>
    <property type="project" value="UniProtKB-SubCell"/>
</dbReference>
<evidence type="ECO:0000256" key="18">
    <source>
        <dbReference type="ARBA" id="ARBA00033315"/>
    </source>
</evidence>
<dbReference type="GO" id="GO:0033116">
    <property type="term" value="C:endoplasmic reticulum-Golgi intermediate compartment membrane"/>
    <property type="evidence" value="ECO:0007669"/>
    <property type="project" value="UniProtKB-SubCell"/>
</dbReference>
<proteinExistence type="inferred from homology"/>